<dbReference type="AlphaFoldDB" id="A0A2H1V570"/>
<evidence type="ECO:0000313" key="1">
    <source>
        <dbReference type="EMBL" id="SOQ35990.1"/>
    </source>
</evidence>
<accession>A0A2H1V570</accession>
<dbReference type="EMBL" id="ODYU01000742">
    <property type="protein sequence ID" value="SOQ35990.1"/>
    <property type="molecule type" value="Genomic_DNA"/>
</dbReference>
<gene>
    <name evidence="1" type="ORF">SFRICE_031836</name>
</gene>
<organism evidence="1">
    <name type="scientific">Spodoptera frugiperda</name>
    <name type="common">Fall armyworm</name>
    <dbReference type="NCBI Taxonomy" id="7108"/>
    <lineage>
        <taxon>Eukaryota</taxon>
        <taxon>Metazoa</taxon>
        <taxon>Ecdysozoa</taxon>
        <taxon>Arthropoda</taxon>
        <taxon>Hexapoda</taxon>
        <taxon>Insecta</taxon>
        <taxon>Pterygota</taxon>
        <taxon>Neoptera</taxon>
        <taxon>Endopterygota</taxon>
        <taxon>Lepidoptera</taxon>
        <taxon>Glossata</taxon>
        <taxon>Ditrysia</taxon>
        <taxon>Noctuoidea</taxon>
        <taxon>Noctuidae</taxon>
        <taxon>Amphipyrinae</taxon>
        <taxon>Spodoptera</taxon>
    </lineage>
</organism>
<sequence>MYFIFVIGGEPIAISWTQFQSPYYYREIFENPKKSPVILICPARESNPRPLVRQSHLRPLDQRGKPKTGYLPCLFMSMSLRYLINTQVKPVAIIDVQSSRVDVFKPEPPVADTWRQPCDVYFQVTAGP</sequence>
<reference evidence="1" key="1">
    <citation type="submission" date="2016-07" db="EMBL/GenBank/DDBJ databases">
        <authorList>
            <person name="Bretaudeau A."/>
        </authorList>
    </citation>
    <scope>NUCLEOTIDE SEQUENCE</scope>
    <source>
        <strain evidence="1">Rice</strain>
        <tissue evidence="1">Whole body</tissue>
    </source>
</reference>
<proteinExistence type="predicted"/>
<name>A0A2H1V570_SPOFR</name>
<protein>
    <submittedName>
        <fullName evidence="1">SFRICE_031836</fullName>
    </submittedName>
</protein>